<evidence type="ECO:0000313" key="2">
    <source>
        <dbReference type="EMBL" id="EJW75647.1"/>
    </source>
</evidence>
<name>J9EF51_WUCBA</name>
<evidence type="ECO:0000256" key="1">
    <source>
        <dbReference type="SAM" id="MobiDB-lite"/>
    </source>
</evidence>
<dbReference type="EMBL" id="ADBV01010250">
    <property type="protein sequence ID" value="EJW75647.1"/>
    <property type="molecule type" value="Genomic_DNA"/>
</dbReference>
<feature type="region of interest" description="Disordered" evidence="1">
    <location>
        <begin position="1"/>
        <end position="50"/>
    </location>
</feature>
<sequence length="50" mass="5706">MKLFGKLTTTESKVVMPQEPAQSGAEIDEIEVEKGRKRGREKERECGDRQ</sequence>
<reference evidence="3" key="1">
    <citation type="submission" date="2012-08" db="EMBL/GenBank/DDBJ databases">
        <title>The Genome Sequence of Wuchereria bancrofti.</title>
        <authorList>
            <person name="Nutman T.B."/>
            <person name="Fink D.L."/>
            <person name="Russ C."/>
            <person name="Young S."/>
            <person name="Zeng Q."/>
            <person name="Koehrsen M."/>
            <person name="Alvarado L."/>
            <person name="Berlin A."/>
            <person name="Chapman S.B."/>
            <person name="Chen Z."/>
            <person name="Freedman E."/>
            <person name="Gellesch M."/>
            <person name="Goldberg J."/>
            <person name="Griggs A."/>
            <person name="Gujja S."/>
            <person name="Heilman E.R."/>
            <person name="Heiman D."/>
            <person name="Hepburn T."/>
            <person name="Howarth C."/>
            <person name="Jen D."/>
            <person name="Larson L."/>
            <person name="Lewis B."/>
            <person name="Mehta T."/>
            <person name="Park D."/>
            <person name="Pearson M."/>
            <person name="Roberts A."/>
            <person name="Saif S."/>
            <person name="Shea T."/>
            <person name="Shenoy N."/>
            <person name="Sisk P."/>
            <person name="Stolte C."/>
            <person name="Sykes S."/>
            <person name="Walk T."/>
            <person name="White J."/>
            <person name="Yandava C."/>
            <person name="Haas B."/>
            <person name="Henn M.R."/>
            <person name="Nusbaum C."/>
            <person name="Birren B."/>
        </authorList>
    </citation>
    <scope>NUCLEOTIDE SEQUENCE [LARGE SCALE GENOMIC DNA]</scope>
    <source>
        <strain evidence="3">NA</strain>
    </source>
</reference>
<organism evidence="2 3">
    <name type="scientific">Wuchereria bancrofti</name>
    <dbReference type="NCBI Taxonomy" id="6293"/>
    <lineage>
        <taxon>Eukaryota</taxon>
        <taxon>Metazoa</taxon>
        <taxon>Ecdysozoa</taxon>
        <taxon>Nematoda</taxon>
        <taxon>Chromadorea</taxon>
        <taxon>Rhabditida</taxon>
        <taxon>Spirurina</taxon>
        <taxon>Spiruromorpha</taxon>
        <taxon>Filarioidea</taxon>
        <taxon>Onchocercidae</taxon>
        <taxon>Wuchereria</taxon>
    </lineage>
</organism>
<protein>
    <submittedName>
        <fullName evidence="2">Uncharacterized protein</fullName>
    </submittedName>
</protein>
<dbReference type="AlphaFoldDB" id="J9EF51"/>
<accession>J9EF51</accession>
<gene>
    <name evidence="2" type="ORF">WUBG_13450</name>
</gene>
<dbReference type="Proteomes" id="UP000004810">
    <property type="component" value="Unassembled WGS sequence"/>
</dbReference>
<feature type="non-terminal residue" evidence="2">
    <location>
        <position position="50"/>
    </location>
</feature>
<comment type="caution">
    <text evidence="2">The sequence shown here is derived from an EMBL/GenBank/DDBJ whole genome shotgun (WGS) entry which is preliminary data.</text>
</comment>
<evidence type="ECO:0000313" key="3">
    <source>
        <dbReference type="Proteomes" id="UP000004810"/>
    </source>
</evidence>
<proteinExistence type="predicted"/>
<feature type="compositionally biased region" description="Basic and acidic residues" evidence="1">
    <location>
        <begin position="40"/>
        <end position="50"/>
    </location>
</feature>